<proteinExistence type="predicted"/>
<keyword evidence="3" id="KW-1185">Reference proteome</keyword>
<dbReference type="OrthoDB" id="1118003at2"/>
<dbReference type="AlphaFoldDB" id="A0A2S7UEL0"/>
<evidence type="ECO:0000313" key="2">
    <source>
        <dbReference type="EMBL" id="PQJ33077.1"/>
    </source>
</evidence>
<gene>
    <name evidence="2" type="ORF">BST92_14620</name>
</gene>
<evidence type="ECO:0008006" key="4">
    <source>
        <dbReference type="Google" id="ProtNLM"/>
    </source>
</evidence>
<dbReference type="RefSeq" id="WP_105072132.1">
    <property type="nucleotide sequence ID" value="NZ_MTPW01000001.1"/>
</dbReference>
<reference evidence="2 3" key="1">
    <citation type="submission" date="2017-01" db="EMBL/GenBank/DDBJ databases">
        <title>Trade-off between light-utilization and light-protection in marine flavobacteria.</title>
        <authorList>
            <person name="Kumagai Y."/>
            <person name="Yoshizawa S."/>
            <person name="Kogure K."/>
            <person name="Iwasaki W."/>
        </authorList>
    </citation>
    <scope>NUCLEOTIDE SEQUENCE [LARGE SCALE GENOMIC DNA]</scope>
    <source>
        <strain evidence="2 3">KCTC 32109</strain>
    </source>
</reference>
<protein>
    <recommendedName>
        <fullName evidence="4">Outer membrane protein beta-barrel domain-containing protein</fullName>
    </recommendedName>
</protein>
<name>A0A2S7UEL0_9FLAO</name>
<sequence>MKKILLILALIATTAATAQVYTGKGDQKFQVGADFQSGSTGVQATYDYGVGENISFGITAAYALGIDDDVSVDFDERAMLRLRFNANIGNVINVDPNLDIYPGLGFSTKNFGGHLGARYFFTDGFGLYTEAAVPFASYKTEDLTPAEDLYNQFTISFGMSFNF</sequence>
<feature type="signal peptide" evidence="1">
    <location>
        <begin position="1"/>
        <end position="18"/>
    </location>
</feature>
<accession>A0A2S7UEL0</accession>
<keyword evidence="1" id="KW-0732">Signal</keyword>
<dbReference type="Pfam" id="PF20351">
    <property type="entry name" value="DUF6646"/>
    <property type="match status" value="1"/>
</dbReference>
<feature type="chain" id="PRO_5015691435" description="Outer membrane protein beta-barrel domain-containing protein" evidence="1">
    <location>
        <begin position="19"/>
        <end position="163"/>
    </location>
</feature>
<evidence type="ECO:0000256" key="1">
    <source>
        <dbReference type="SAM" id="SignalP"/>
    </source>
</evidence>
<dbReference type="InterPro" id="IPR046588">
    <property type="entry name" value="DUF6646"/>
</dbReference>
<organism evidence="2 3">
    <name type="scientific">Nonlabens arenilitoris</name>
    <dbReference type="NCBI Taxonomy" id="1217969"/>
    <lineage>
        <taxon>Bacteria</taxon>
        <taxon>Pseudomonadati</taxon>
        <taxon>Bacteroidota</taxon>
        <taxon>Flavobacteriia</taxon>
        <taxon>Flavobacteriales</taxon>
        <taxon>Flavobacteriaceae</taxon>
        <taxon>Nonlabens</taxon>
    </lineage>
</organism>
<dbReference type="EMBL" id="MTPW01000001">
    <property type="protein sequence ID" value="PQJ33077.1"/>
    <property type="molecule type" value="Genomic_DNA"/>
</dbReference>
<evidence type="ECO:0000313" key="3">
    <source>
        <dbReference type="Proteomes" id="UP000239747"/>
    </source>
</evidence>
<dbReference type="Proteomes" id="UP000239747">
    <property type="component" value="Unassembled WGS sequence"/>
</dbReference>
<comment type="caution">
    <text evidence="2">The sequence shown here is derived from an EMBL/GenBank/DDBJ whole genome shotgun (WGS) entry which is preliminary data.</text>
</comment>